<evidence type="ECO:0000256" key="2">
    <source>
        <dbReference type="ARBA" id="ARBA00022679"/>
    </source>
</evidence>
<dbReference type="PANTHER" id="PTHR10993:SF7">
    <property type="entry name" value="LIPOYLTRANSFERASE 2, MITOCHONDRIAL-RELATED"/>
    <property type="match status" value="1"/>
</dbReference>
<accession>A0ABY0IEL1</accession>
<dbReference type="Proteomes" id="UP000443582">
    <property type="component" value="Unassembled WGS sequence"/>
</dbReference>
<dbReference type="GO" id="GO:0033819">
    <property type="term" value="F:lipoyl(octanoyl) transferase activity"/>
    <property type="evidence" value="ECO:0007669"/>
    <property type="project" value="UniProtKB-EC"/>
</dbReference>
<comment type="caution">
    <text evidence="7">The sequence shown here is derived from an EMBL/GenBank/DDBJ whole genome shotgun (WGS) entry which is preliminary data.</text>
</comment>
<keyword evidence="2 5" id="KW-0808">Transferase</keyword>
<comment type="pathway">
    <text evidence="1 5">Protein modification; protein lipoylation via endogenous pathway; protein N(6)-(lipoyl)lysine from octanoyl-[acyl-carrier-protein]: step 1/2.</text>
</comment>
<feature type="domain" description="BPL/LPL catalytic" evidence="6">
    <location>
        <begin position="50"/>
        <end position="242"/>
    </location>
</feature>
<sequence length="242" mass="27985">MTFNELLKELNINEFDLETQGQTHIFHKDNWDYEEALTFQEKVNEFIYNNPEQMVYIITSHPEVFTMGRGLQRNQIEQHGLVDFDQAIINKIDVPVVNIKRGGGLTFHHPGQVIVYPIVHIGRQKLKTIELINNLFKSTVRAIENNDKTISNLDFDRPLLGLWHGEKKLASMGVQLKRFVSMHGMALNVYPSQKMNRALQLTFPCGLPGDIYNTLVNVSEDVIDKENYRSNFIKCLKEQLLN</sequence>
<evidence type="ECO:0000313" key="7">
    <source>
        <dbReference type="EMBL" id="RZF21396.1"/>
    </source>
</evidence>
<dbReference type="PIRSF" id="PIRSF016262">
    <property type="entry name" value="LPLase"/>
    <property type="match status" value="1"/>
</dbReference>
<organism evidence="7 8">
    <name type="scientific">Halobacteriovorax vibrionivorans</name>
    <dbReference type="NCBI Taxonomy" id="2152716"/>
    <lineage>
        <taxon>Bacteria</taxon>
        <taxon>Pseudomonadati</taxon>
        <taxon>Bdellovibrionota</taxon>
        <taxon>Bacteriovoracia</taxon>
        <taxon>Bacteriovoracales</taxon>
        <taxon>Halobacteriovoraceae</taxon>
        <taxon>Halobacteriovorax</taxon>
    </lineage>
</organism>
<dbReference type="EMBL" id="QDKL01000002">
    <property type="protein sequence ID" value="RZF21396.1"/>
    <property type="molecule type" value="Genomic_DNA"/>
</dbReference>
<proteinExistence type="inferred from homology"/>
<dbReference type="PANTHER" id="PTHR10993">
    <property type="entry name" value="OCTANOYLTRANSFERASE"/>
    <property type="match status" value="1"/>
</dbReference>
<evidence type="ECO:0000256" key="5">
    <source>
        <dbReference type="PIRNR" id="PIRNR016262"/>
    </source>
</evidence>
<comment type="function">
    <text evidence="4 5">Catalyzes the transfer of endogenously produced octanoic acid from octanoyl-acyl-carrier-protein onto the lipoyl domains of lipoate-dependent enzymes. Lipoyl-ACP can also act as a substrate although octanoyl-ACP is likely to be the physiological substrate.</text>
</comment>
<reference evidence="8" key="1">
    <citation type="journal article" date="2019" name="Int. J. Syst. Evol. Microbiol.">
        <title>Halobacteriovorax valvorus sp. nov., a novel prokaryotic predator isolated from coastal seawater of China.</title>
        <authorList>
            <person name="Chen M.-X."/>
        </authorList>
    </citation>
    <scope>NUCLEOTIDE SEQUENCE [LARGE SCALE GENOMIC DNA]</scope>
    <source>
        <strain evidence="8">BL9</strain>
    </source>
</reference>
<evidence type="ECO:0000313" key="8">
    <source>
        <dbReference type="Proteomes" id="UP000443582"/>
    </source>
</evidence>
<dbReference type="RefSeq" id="WP_114706463.1">
    <property type="nucleotide sequence ID" value="NZ_QDKL01000002.1"/>
</dbReference>
<keyword evidence="3 5" id="KW-0012">Acyltransferase</keyword>
<dbReference type="PROSITE" id="PS01313">
    <property type="entry name" value="LIPB"/>
    <property type="match status" value="1"/>
</dbReference>
<dbReference type="EC" id="2.3.1.181" evidence="5"/>
<comment type="similarity">
    <text evidence="5">Belongs to the LipB family.</text>
</comment>
<evidence type="ECO:0000256" key="1">
    <source>
        <dbReference type="ARBA" id="ARBA00004821"/>
    </source>
</evidence>
<dbReference type="InterPro" id="IPR000544">
    <property type="entry name" value="Octanoyltransferase"/>
</dbReference>
<protein>
    <recommendedName>
        <fullName evidence="5">Octanoyltransferase</fullName>
        <ecNumber evidence="5">2.3.1.181</ecNumber>
    </recommendedName>
</protein>
<name>A0ABY0IEL1_9BACT</name>
<dbReference type="NCBIfam" id="TIGR00214">
    <property type="entry name" value="lipB"/>
    <property type="match status" value="1"/>
</dbReference>
<comment type="catalytic activity">
    <reaction evidence="5">
        <text>octanoyl-[ACP] + L-lysyl-[protein] = N(6)-octanoyl-L-lysyl-[protein] + holo-[ACP] + H(+)</text>
        <dbReference type="Rhea" id="RHEA:17665"/>
        <dbReference type="Rhea" id="RHEA-COMP:9636"/>
        <dbReference type="Rhea" id="RHEA-COMP:9685"/>
        <dbReference type="Rhea" id="RHEA-COMP:9752"/>
        <dbReference type="Rhea" id="RHEA-COMP:9928"/>
        <dbReference type="ChEBI" id="CHEBI:15378"/>
        <dbReference type="ChEBI" id="CHEBI:29969"/>
        <dbReference type="ChEBI" id="CHEBI:64479"/>
        <dbReference type="ChEBI" id="CHEBI:78463"/>
        <dbReference type="ChEBI" id="CHEBI:78809"/>
        <dbReference type="EC" id="2.3.1.181"/>
    </reaction>
</comment>
<dbReference type="InterPro" id="IPR045864">
    <property type="entry name" value="aa-tRNA-synth_II/BPL/LPL"/>
</dbReference>
<gene>
    <name evidence="7" type="primary">lipB</name>
    <name evidence="7" type="ORF">DAY19_06840</name>
</gene>
<dbReference type="InterPro" id="IPR020605">
    <property type="entry name" value="Octanoyltransferase_CS"/>
</dbReference>
<dbReference type="InterPro" id="IPR004143">
    <property type="entry name" value="BPL_LPL_catalytic"/>
</dbReference>
<evidence type="ECO:0000256" key="4">
    <source>
        <dbReference type="ARBA" id="ARBA00024732"/>
    </source>
</evidence>
<keyword evidence="8" id="KW-1185">Reference proteome</keyword>
<evidence type="ECO:0000259" key="6">
    <source>
        <dbReference type="PROSITE" id="PS51733"/>
    </source>
</evidence>
<dbReference type="Pfam" id="PF21948">
    <property type="entry name" value="LplA-B_cat"/>
    <property type="match status" value="1"/>
</dbReference>
<dbReference type="SUPFAM" id="SSF55681">
    <property type="entry name" value="Class II aaRS and biotin synthetases"/>
    <property type="match status" value="1"/>
</dbReference>
<evidence type="ECO:0000256" key="3">
    <source>
        <dbReference type="ARBA" id="ARBA00023315"/>
    </source>
</evidence>
<dbReference type="Gene3D" id="3.30.930.10">
    <property type="entry name" value="Bira Bifunctional Protein, Domain 2"/>
    <property type="match status" value="1"/>
</dbReference>
<dbReference type="PROSITE" id="PS51733">
    <property type="entry name" value="BPL_LPL_CATALYTIC"/>
    <property type="match status" value="1"/>
</dbReference>